<feature type="domain" description="Thiamine phosphate synthase/TenI" evidence="18">
    <location>
        <begin position="10"/>
        <end position="206"/>
    </location>
</feature>
<comment type="pathway">
    <text evidence="5">Cofactor biosynthesis; thiamine diphosphate biosynthesis; thiamine phosphate from 4-amino-2-methyl-5-diphosphomethylpyrimidine and 4-methyl-5-(2-phosphoethyl)-thiazole: step 1/1.</text>
</comment>
<dbReference type="Pfam" id="PF02581">
    <property type="entry name" value="TMP-TENI"/>
    <property type="match status" value="1"/>
</dbReference>
<evidence type="ECO:0000256" key="15">
    <source>
        <dbReference type="ARBA" id="ARBA00047883"/>
    </source>
</evidence>
<comment type="catalytic activity">
    <reaction evidence="14">
        <text>2-(2-carboxy-4-methylthiazol-5-yl)ethyl phosphate + 4-amino-2-methyl-5-(diphosphooxymethyl)pyrimidine + 2 H(+) = thiamine phosphate + CO2 + diphosphate</text>
        <dbReference type="Rhea" id="RHEA:47848"/>
        <dbReference type="ChEBI" id="CHEBI:15378"/>
        <dbReference type="ChEBI" id="CHEBI:16526"/>
        <dbReference type="ChEBI" id="CHEBI:33019"/>
        <dbReference type="ChEBI" id="CHEBI:37575"/>
        <dbReference type="ChEBI" id="CHEBI:57841"/>
        <dbReference type="ChEBI" id="CHEBI:62890"/>
        <dbReference type="EC" id="2.5.1.3"/>
    </reaction>
</comment>
<dbReference type="InterPro" id="IPR034291">
    <property type="entry name" value="TMP_synthase"/>
</dbReference>
<dbReference type="InterPro" id="IPR036206">
    <property type="entry name" value="ThiamineP_synth_sf"/>
</dbReference>
<dbReference type="GO" id="GO:0004417">
    <property type="term" value="F:hydroxyethylthiazole kinase activity"/>
    <property type="evidence" value="ECO:0007669"/>
    <property type="project" value="UniProtKB-EC"/>
</dbReference>
<dbReference type="GO" id="GO:0004789">
    <property type="term" value="F:thiamine-phosphate diphosphorylase activity"/>
    <property type="evidence" value="ECO:0007669"/>
    <property type="project" value="UniProtKB-EC"/>
</dbReference>
<evidence type="ECO:0000256" key="17">
    <source>
        <dbReference type="ARBA" id="ARBA00061283"/>
    </source>
</evidence>
<dbReference type="FunFam" id="3.40.1190.20:FF:000042">
    <property type="entry name" value="Probable thiamine biosynthetic bifunctional enzyme"/>
    <property type="match status" value="1"/>
</dbReference>
<dbReference type="HAMAP" id="MF_00228">
    <property type="entry name" value="Thz_kinase"/>
    <property type="match status" value="1"/>
</dbReference>
<keyword evidence="11" id="KW-0460">Magnesium</keyword>
<comment type="similarity">
    <text evidence="17">In the N-terminal section; belongs to the thiamine-phosphate synthase family.</text>
</comment>
<evidence type="ECO:0000256" key="14">
    <source>
        <dbReference type="ARBA" id="ARBA00047851"/>
    </source>
</evidence>
<dbReference type="SUPFAM" id="SSF51391">
    <property type="entry name" value="Thiamin phosphate synthase"/>
    <property type="match status" value="1"/>
</dbReference>
<evidence type="ECO:0000256" key="13">
    <source>
        <dbReference type="ARBA" id="ARBA00047334"/>
    </source>
</evidence>
<dbReference type="PANTHER" id="PTHR20857:SF23">
    <property type="entry name" value="THIAMINE BIOSYNTHETIC BIFUNCTIONAL ENZYME"/>
    <property type="match status" value="1"/>
</dbReference>
<dbReference type="GO" id="GO:0009228">
    <property type="term" value="P:thiamine biosynthetic process"/>
    <property type="evidence" value="ECO:0007669"/>
    <property type="project" value="UniProtKB-KW"/>
</dbReference>
<dbReference type="InterPro" id="IPR013785">
    <property type="entry name" value="Aldolase_TIM"/>
</dbReference>
<dbReference type="FunFam" id="3.20.20.70:FF:000104">
    <property type="entry name" value="Thiamine biosynthetic bifunctional enzyme"/>
    <property type="match status" value="1"/>
</dbReference>
<evidence type="ECO:0000313" key="20">
    <source>
        <dbReference type="Proteomes" id="UP000039046"/>
    </source>
</evidence>
<keyword evidence="8" id="KW-0547">Nucleotide-binding</keyword>
<evidence type="ECO:0000256" key="10">
    <source>
        <dbReference type="ARBA" id="ARBA00022840"/>
    </source>
</evidence>
<evidence type="ECO:0000256" key="4">
    <source>
        <dbReference type="ARBA" id="ARBA00004868"/>
    </source>
</evidence>
<evidence type="ECO:0000256" key="11">
    <source>
        <dbReference type="ARBA" id="ARBA00022842"/>
    </source>
</evidence>
<comment type="catalytic activity">
    <reaction evidence="13">
        <text>4-methyl-5-(2-phosphooxyethyl)-thiazole + 4-amino-2-methyl-5-(diphosphooxymethyl)pyrimidine + H(+) = thiamine phosphate + diphosphate</text>
        <dbReference type="Rhea" id="RHEA:22328"/>
        <dbReference type="ChEBI" id="CHEBI:15378"/>
        <dbReference type="ChEBI" id="CHEBI:33019"/>
        <dbReference type="ChEBI" id="CHEBI:37575"/>
        <dbReference type="ChEBI" id="CHEBI:57841"/>
        <dbReference type="ChEBI" id="CHEBI:58296"/>
        <dbReference type="EC" id="2.5.1.3"/>
    </reaction>
</comment>
<dbReference type="GO" id="GO:0000287">
    <property type="term" value="F:magnesium ion binding"/>
    <property type="evidence" value="ECO:0007669"/>
    <property type="project" value="InterPro"/>
</dbReference>
<protein>
    <recommendedName>
        <fullName evidence="18">Thiamine phosphate synthase/TenI domain-containing protein</fullName>
    </recommendedName>
</protein>
<dbReference type="InterPro" id="IPR022998">
    <property type="entry name" value="ThiamineP_synth_TenI"/>
</dbReference>
<keyword evidence="10" id="KW-0067">ATP-binding</keyword>
<evidence type="ECO:0000256" key="3">
    <source>
        <dbReference type="ARBA" id="ARBA00003814"/>
    </source>
</evidence>
<dbReference type="EMBL" id="CDHN01000002">
    <property type="protein sequence ID" value="CEJ89453.1"/>
    <property type="molecule type" value="Genomic_DNA"/>
</dbReference>
<comment type="pathway">
    <text evidence="4">Cofactor biosynthesis; thiamine diphosphate biosynthesis; 4-methyl-5-(2-phosphoethyl)-thiazole from 5-(2-hydroxyethyl)-4-methylthiazole: step 1/1.</text>
</comment>
<evidence type="ECO:0000256" key="12">
    <source>
        <dbReference type="ARBA" id="ARBA00022977"/>
    </source>
</evidence>
<dbReference type="GO" id="GO:0009229">
    <property type="term" value="P:thiamine diphosphate biosynthetic process"/>
    <property type="evidence" value="ECO:0007669"/>
    <property type="project" value="UniProtKB-UniPathway"/>
</dbReference>
<dbReference type="PRINTS" id="PR01099">
    <property type="entry name" value="HYETHTZKNASE"/>
</dbReference>
<comment type="function">
    <text evidence="3">Condenses 4-methyl-5-(beta-hydroxyethyl)thiazole monophosphate (THZ-P) and 2-methyl-4-amino-5-hydroxymethyl pyrimidine pyrophosphate (HMP-PP) to form thiamine monophosphate (TMP).</text>
</comment>
<comment type="catalytic activity">
    <reaction evidence="1">
        <text>5-(2-hydroxyethyl)-4-methylthiazole + ATP = 4-methyl-5-(2-phosphooxyethyl)-thiazole + ADP + H(+)</text>
        <dbReference type="Rhea" id="RHEA:24212"/>
        <dbReference type="ChEBI" id="CHEBI:15378"/>
        <dbReference type="ChEBI" id="CHEBI:17957"/>
        <dbReference type="ChEBI" id="CHEBI:30616"/>
        <dbReference type="ChEBI" id="CHEBI:58296"/>
        <dbReference type="ChEBI" id="CHEBI:456216"/>
        <dbReference type="EC" id="2.7.1.50"/>
    </reaction>
</comment>
<comment type="similarity">
    <text evidence="16">In the C-terminal section; belongs to the Thz kinase family.</text>
</comment>
<dbReference type="UniPathway" id="UPA00060">
    <property type="reaction ID" value="UER00139"/>
</dbReference>
<dbReference type="NCBIfam" id="TIGR00694">
    <property type="entry name" value="thiM"/>
    <property type="match status" value="1"/>
</dbReference>
<proteinExistence type="inferred from homology"/>
<evidence type="ECO:0000256" key="16">
    <source>
        <dbReference type="ARBA" id="ARBA00061146"/>
    </source>
</evidence>
<comment type="cofactor">
    <cofactor evidence="2">
        <name>Mg(2+)</name>
        <dbReference type="ChEBI" id="CHEBI:18420"/>
    </cofactor>
</comment>
<dbReference type="PANTHER" id="PTHR20857">
    <property type="entry name" value="THIAMINE-PHOSPHATE PYROPHOSPHORYLASE"/>
    <property type="match status" value="1"/>
</dbReference>
<evidence type="ECO:0000259" key="18">
    <source>
        <dbReference type="Pfam" id="PF02581"/>
    </source>
</evidence>
<evidence type="ECO:0000256" key="2">
    <source>
        <dbReference type="ARBA" id="ARBA00001946"/>
    </source>
</evidence>
<keyword evidence="9" id="KW-0418">Kinase</keyword>
<evidence type="ECO:0000256" key="8">
    <source>
        <dbReference type="ARBA" id="ARBA00022741"/>
    </source>
</evidence>
<sequence length="504" mass="51807">MAKPTANYAVYLVTDSTPAILGNKDLTEIVEKAIQGGVTCVQYRDKDGEQSAVVATAKALHAITKKYNVPLLINDRVDVAAEIDCEGVHIGQDDMGIEEARKIIGENKIIGASAGNAEEAITACKAGADYLGIGAVYATSTKKDTKTILGPAGVKSILVAMDAAGYGAVPTVCIGGVNTGNTATVLRQSSAAPRKSVDGVAVVSAIIAAEDPAAASRDLLGQVAVGKIADVVGAVAKTAPLSHNMTNLVVQNFAANIALAVGASPIMANYGEEAADLAKLGGALVVNMGTVTPEGLANYKQAIKAYNGANRPIVLDPVGAGATHVRRQAVKDLLATGKFTVIKGNEGEISTVNGATIQQKGVDSVSALSFEQRASLVRSLARREETVILLTGATDLVSDGTRTFRVDNGHELLGNVTGTGCTLGTTVSAMVAAYPQDALLATLAGVVMFGVAAERAVERADVKGPGTFVPAFIDELYAIRKATANADLRWLVAAKVEAVQVEDN</sequence>
<dbReference type="NCBIfam" id="TIGR00693">
    <property type="entry name" value="thiE"/>
    <property type="match status" value="1"/>
</dbReference>
<dbReference type="GO" id="GO:0005737">
    <property type="term" value="C:cytoplasm"/>
    <property type="evidence" value="ECO:0007669"/>
    <property type="project" value="TreeGrafter"/>
</dbReference>
<dbReference type="Gene3D" id="3.20.20.70">
    <property type="entry name" value="Aldolase class I"/>
    <property type="match status" value="1"/>
</dbReference>
<organism evidence="19 20">
    <name type="scientific">[Torrubiella] hemipterigena</name>
    <dbReference type="NCBI Taxonomy" id="1531966"/>
    <lineage>
        <taxon>Eukaryota</taxon>
        <taxon>Fungi</taxon>
        <taxon>Dikarya</taxon>
        <taxon>Ascomycota</taxon>
        <taxon>Pezizomycotina</taxon>
        <taxon>Sordariomycetes</taxon>
        <taxon>Hypocreomycetidae</taxon>
        <taxon>Hypocreales</taxon>
        <taxon>Clavicipitaceae</taxon>
        <taxon>Clavicipitaceae incertae sedis</taxon>
        <taxon>'Torrubiella' clade</taxon>
    </lineage>
</organism>
<dbReference type="HOGENOM" id="CLU_019943_1_1_1"/>
<evidence type="ECO:0000256" key="7">
    <source>
        <dbReference type="ARBA" id="ARBA00022723"/>
    </source>
</evidence>
<dbReference type="CDD" id="cd00564">
    <property type="entry name" value="TMP_TenI"/>
    <property type="match status" value="1"/>
</dbReference>
<comment type="catalytic activity">
    <reaction evidence="15">
        <text>2-[(2R,5Z)-2-carboxy-4-methylthiazol-5(2H)-ylidene]ethyl phosphate + 4-amino-2-methyl-5-(diphosphooxymethyl)pyrimidine + 2 H(+) = thiamine phosphate + CO2 + diphosphate</text>
        <dbReference type="Rhea" id="RHEA:47844"/>
        <dbReference type="ChEBI" id="CHEBI:15378"/>
        <dbReference type="ChEBI" id="CHEBI:16526"/>
        <dbReference type="ChEBI" id="CHEBI:33019"/>
        <dbReference type="ChEBI" id="CHEBI:37575"/>
        <dbReference type="ChEBI" id="CHEBI:57841"/>
        <dbReference type="ChEBI" id="CHEBI:62899"/>
        <dbReference type="EC" id="2.5.1.3"/>
    </reaction>
</comment>
<evidence type="ECO:0000256" key="9">
    <source>
        <dbReference type="ARBA" id="ARBA00022777"/>
    </source>
</evidence>
<dbReference type="GO" id="GO:0005524">
    <property type="term" value="F:ATP binding"/>
    <property type="evidence" value="ECO:0007669"/>
    <property type="project" value="UniProtKB-KW"/>
</dbReference>
<dbReference type="OrthoDB" id="4994at2759"/>
<accession>A0A0A1TGM9</accession>
<reference evidence="19 20" key="1">
    <citation type="journal article" date="2015" name="Genome Announc.">
        <title>Draft Genome Sequence and Gene Annotation of the Entomopathogenic Fungus Verticillium hemipterigenum.</title>
        <authorList>
            <person name="Horn F."/>
            <person name="Habel A."/>
            <person name="Scharf D.H."/>
            <person name="Dworschak J."/>
            <person name="Brakhage A.A."/>
            <person name="Guthke R."/>
            <person name="Hertweck C."/>
            <person name="Linde J."/>
        </authorList>
    </citation>
    <scope>NUCLEOTIDE SEQUENCE [LARGE SCALE GENOMIC DNA]</scope>
</reference>
<dbReference type="HAMAP" id="MF_00097">
    <property type="entry name" value="TMP_synthase"/>
    <property type="match status" value="1"/>
</dbReference>
<gene>
    <name evidence="19" type="ORF">VHEMI05295</name>
</gene>
<dbReference type="CDD" id="cd01170">
    <property type="entry name" value="THZ_kinase"/>
    <property type="match status" value="1"/>
</dbReference>
<dbReference type="InterPro" id="IPR029056">
    <property type="entry name" value="Ribokinase-like"/>
</dbReference>
<evidence type="ECO:0000313" key="19">
    <source>
        <dbReference type="EMBL" id="CEJ89453.1"/>
    </source>
</evidence>
<keyword evidence="7" id="KW-0479">Metal-binding</keyword>
<evidence type="ECO:0000256" key="6">
    <source>
        <dbReference type="ARBA" id="ARBA00022679"/>
    </source>
</evidence>
<dbReference type="Pfam" id="PF02110">
    <property type="entry name" value="HK"/>
    <property type="match status" value="1"/>
</dbReference>
<evidence type="ECO:0000256" key="1">
    <source>
        <dbReference type="ARBA" id="ARBA00001771"/>
    </source>
</evidence>
<dbReference type="STRING" id="1531966.A0A0A1TGM9"/>
<evidence type="ECO:0000256" key="5">
    <source>
        <dbReference type="ARBA" id="ARBA00005165"/>
    </source>
</evidence>
<dbReference type="AlphaFoldDB" id="A0A0A1TGM9"/>
<keyword evidence="6" id="KW-0808">Transferase</keyword>
<dbReference type="Proteomes" id="UP000039046">
    <property type="component" value="Unassembled WGS sequence"/>
</dbReference>
<dbReference type="SUPFAM" id="SSF53613">
    <property type="entry name" value="Ribokinase-like"/>
    <property type="match status" value="1"/>
</dbReference>
<keyword evidence="20" id="KW-1185">Reference proteome</keyword>
<dbReference type="InterPro" id="IPR000417">
    <property type="entry name" value="Hyethyz_kinase"/>
</dbReference>
<name>A0A0A1TGM9_9HYPO</name>
<dbReference type="NCBIfam" id="NF006830">
    <property type="entry name" value="PRK09355.1"/>
    <property type="match status" value="1"/>
</dbReference>
<keyword evidence="12" id="KW-0784">Thiamine biosynthesis</keyword>
<dbReference type="Gene3D" id="3.40.1190.20">
    <property type="match status" value="1"/>
</dbReference>